<reference evidence="1 2" key="2">
    <citation type="submission" date="2013-04" db="EMBL/GenBank/DDBJ databases">
        <title>The Genome Sequence of Bilophila wadsworthia 3_1_6.</title>
        <authorList>
            <consortium name="The Broad Institute Genomics Platform"/>
            <person name="Earl A."/>
            <person name="Ward D."/>
            <person name="Feldgarden M."/>
            <person name="Gevers D."/>
            <person name="Sibley C."/>
            <person name="Strauss J."/>
            <person name="Allen-Vercoe E."/>
            <person name="Walker B."/>
            <person name="Young S."/>
            <person name="Zeng Q."/>
            <person name="Gargeya S."/>
            <person name="Fitzgerald M."/>
            <person name="Haas B."/>
            <person name="Abouelleil A."/>
            <person name="Allen A.W."/>
            <person name="Alvarado L."/>
            <person name="Arachchi H.M."/>
            <person name="Berlin A.M."/>
            <person name="Chapman S.B."/>
            <person name="Gainer-Dewar J."/>
            <person name="Goldberg J."/>
            <person name="Griggs A."/>
            <person name="Gujja S."/>
            <person name="Hansen M."/>
            <person name="Howarth C."/>
            <person name="Imamovic A."/>
            <person name="Ireland A."/>
            <person name="Larimer J."/>
            <person name="McCowan C."/>
            <person name="Murphy C."/>
            <person name="Pearson M."/>
            <person name="Poon T.W."/>
            <person name="Priest M."/>
            <person name="Roberts A."/>
            <person name="Saif S."/>
            <person name="Shea T."/>
            <person name="Sisk P."/>
            <person name="Sykes S."/>
            <person name="Wortman J."/>
            <person name="Nusbaum C."/>
            <person name="Birren B."/>
        </authorList>
    </citation>
    <scope>NUCLEOTIDE SEQUENCE [LARGE SCALE GENOMIC DNA]</scope>
    <source>
        <strain evidence="1 2">3_1_6</strain>
    </source>
</reference>
<dbReference type="STRING" id="563192.HMPREF0179_01394"/>
<dbReference type="Proteomes" id="UP000006034">
    <property type="component" value="Unassembled WGS sequence"/>
</dbReference>
<dbReference type="EMBL" id="ADCP02000001">
    <property type="protein sequence ID" value="EFV44898.1"/>
    <property type="molecule type" value="Genomic_DNA"/>
</dbReference>
<dbReference type="HOGENOM" id="CLU_2231319_0_0_7"/>
<accession>E5Y5D1</accession>
<dbReference type="AlphaFoldDB" id="E5Y5D1"/>
<reference evidence="1 2" key="1">
    <citation type="submission" date="2010-10" db="EMBL/GenBank/DDBJ databases">
        <authorList>
            <consortium name="The Broad Institute Genome Sequencing Platform"/>
            <person name="Ward D."/>
            <person name="Earl A."/>
            <person name="Feldgarden M."/>
            <person name="Young S.K."/>
            <person name="Gargeya S."/>
            <person name="Zeng Q."/>
            <person name="Alvarado L."/>
            <person name="Berlin A."/>
            <person name="Bochicchio J."/>
            <person name="Chapman S.B."/>
            <person name="Chen Z."/>
            <person name="Freedman E."/>
            <person name="Gellesch M."/>
            <person name="Goldberg J."/>
            <person name="Griggs A."/>
            <person name="Gujja S."/>
            <person name="Heilman E."/>
            <person name="Heiman D."/>
            <person name="Howarth C."/>
            <person name="Mehta T."/>
            <person name="Neiman D."/>
            <person name="Pearson M."/>
            <person name="Roberts A."/>
            <person name="Saif S."/>
            <person name="Shea T."/>
            <person name="Shenoy N."/>
            <person name="Sisk P."/>
            <person name="Stolte C."/>
            <person name="Sykes S."/>
            <person name="White J."/>
            <person name="Yandava C."/>
            <person name="Allen-Vercoe E."/>
            <person name="Sibley C."/>
            <person name="Ambrose C.E."/>
            <person name="Strauss J."/>
            <person name="Daigneault M."/>
            <person name="Haas B."/>
            <person name="Nusbaum C."/>
            <person name="Birren B."/>
        </authorList>
    </citation>
    <scope>NUCLEOTIDE SEQUENCE [LARGE SCALE GENOMIC DNA]</scope>
    <source>
        <strain evidence="1 2">3_1_6</strain>
    </source>
</reference>
<evidence type="ECO:0000313" key="2">
    <source>
        <dbReference type="Proteomes" id="UP000006034"/>
    </source>
</evidence>
<keyword evidence="2" id="KW-1185">Reference proteome</keyword>
<sequence>MHPYLNKNINVQMISFVIPLYMNNQKEIDGYNRNARVDNPAIKDGQSTDRHATCSFAQRKGNVEPLCWKLAAWWFGDKEDGIEIKKQRVQWRRKGGGKGQAPRKI</sequence>
<gene>
    <name evidence="1" type="ORF">HMPREF0179_01394</name>
</gene>
<proteinExistence type="predicted"/>
<evidence type="ECO:0000313" key="1">
    <source>
        <dbReference type="EMBL" id="EFV44898.1"/>
    </source>
</evidence>
<dbReference type="RefSeq" id="WP_005026534.1">
    <property type="nucleotide sequence ID" value="NZ_KE150238.1"/>
</dbReference>
<protein>
    <submittedName>
        <fullName evidence="1">Uncharacterized protein</fullName>
    </submittedName>
</protein>
<name>E5Y5D1_BILW3</name>
<dbReference type="GeneID" id="78087870"/>
<comment type="caution">
    <text evidence="1">The sequence shown here is derived from an EMBL/GenBank/DDBJ whole genome shotgun (WGS) entry which is preliminary data.</text>
</comment>
<organism evidence="1 2">
    <name type="scientific">Bilophila wadsworthia (strain 3_1_6)</name>
    <dbReference type="NCBI Taxonomy" id="563192"/>
    <lineage>
        <taxon>Bacteria</taxon>
        <taxon>Pseudomonadati</taxon>
        <taxon>Thermodesulfobacteriota</taxon>
        <taxon>Desulfovibrionia</taxon>
        <taxon>Desulfovibrionales</taxon>
        <taxon>Desulfovibrionaceae</taxon>
        <taxon>Bilophila</taxon>
    </lineage>
</organism>